<organism evidence="1 2">
    <name type="scientific">Aspergillus leporis</name>
    <dbReference type="NCBI Taxonomy" id="41062"/>
    <lineage>
        <taxon>Eukaryota</taxon>
        <taxon>Fungi</taxon>
        <taxon>Dikarya</taxon>
        <taxon>Ascomycota</taxon>
        <taxon>Pezizomycotina</taxon>
        <taxon>Eurotiomycetes</taxon>
        <taxon>Eurotiomycetidae</taxon>
        <taxon>Eurotiales</taxon>
        <taxon>Aspergillaceae</taxon>
        <taxon>Aspergillus</taxon>
        <taxon>Aspergillus subgen. Circumdati</taxon>
    </lineage>
</organism>
<name>A0A5N5X4H3_9EURO</name>
<accession>A0A5N5X4H3</accession>
<proteinExistence type="predicted"/>
<keyword evidence="2" id="KW-1185">Reference proteome</keyword>
<reference evidence="1 2" key="1">
    <citation type="submission" date="2019-04" db="EMBL/GenBank/DDBJ databases">
        <title>Friends and foes A comparative genomics study of 23 Aspergillus species from section Flavi.</title>
        <authorList>
            <consortium name="DOE Joint Genome Institute"/>
            <person name="Kjaerbolling I."/>
            <person name="Vesth T."/>
            <person name="Frisvad J.C."/>
            <person name="Nybo J.L."/>
            <person name="Theobald S."/>
            <person name="Kildgaard S."/>
            <person name="Isbrandt T."/>
            <person name="Kuo A."/>
            <person name="Sato A."/>
            <person name="Lyhne E.K."/>
            <person name="Kogle M.E."/>
            <person name="Wiebenga A."/>
            <person name="Kun R.S."/>
            <person name="Lubbers R.J."/>
            <person name="Makela M.R."/>
            <person name="Barry K."/>
            <person name="Chovatia M."/>
            <person name="Clum A."/>
            <person name="Daum C."/>
            <person name="Haridas S."/>
            <person name="He G."/>
            <person name="LaButti K."/>
            <person name="Lipzen A."/>
            <person name="Mondo S."/>
            <person name="Riley R."/>
            <person name="Salamov A."/>
            <person name="Simmons B.A."/>
            <person name="Magnuson J.K."/>
            <person name="Henrissat B."/>
            <person name="Mortensen U.H."/>
            <person name="Larsen T.O."/>
            <person name="Devries R.P."/>
            <person name="Grigoriev I.V."/>
            <person name="Machida M."/>
            <person name="Baker S.E."/>
            <person name="Andersen M.R."/>
        </authorList>
    </citation>
    <scope>NUCLEOTIDE SEQUENCE [LARGE SCALE GENOMIC DNA]</scope>
    <source>
        <strain evidence="1 2">CBS 151.66</strain>
    </source>
</reference>
<protein>
    <submittedName>
        <fullName evidence="1">Uncharacterized protein</fullName>
    </submittedName>
</protein>
<dbReference type="Proteomes" id="UP000326565">
    <property type="component" value="Unassembled WGS sequence"/>
</dbReference>
<evidence type="ECO:0000313" key="2">
    <source>
        <dbReference type="Proteomes" id="UP000326565"/>
    </source>
</evidence>
<dbReference type="EMBL" id="ML732191">
    <property type="protein sequence ID" value="KAB8075641.1"/>
    <property type="molecule type" value="Genomic_DNA"/>
</dbReference>
<dbReference type="OrthoDB" id="2906425at2759"/>
<gene>
    <name evidence="1" type="ORF">BDV29DRAFT_190028</name>
</gene>
<evidence type="ECO:0000313" key="1">
    <source>
        <dbReference type="EMBL" id="KAB8075641.1"/>
    </source>
</evidence>
<sequence>MSLVSKHTFVPVPNVFFTKFGPDHGHIGMTLIPGSCLGEKWDTLDGKSRKSVCLQIWDLLSMIRAIPRPPKLEVFTLFEDLREPARPLTSDSEFRTRIFERYLHFAVTCILDREFAGWYPDYWECAQIMIPAFRSDFRIYMDRTAPKRWDLSRIIAASKTLPLPLC</sequence>
<dbReference type="AlphaFoldDB" id="A0A5N5X4H3"/>